<evidence type="ECO:0000256" key="1">
    <source>
        <dbReference type="ARBA" id="ARBA00011245"/>
    </source>
</evidence>
<dbReference type="RefSeq" id="WP_092638491.1">
    <property type="nucleotide sequence ID" value="NZ_FNID01000007.1"/>
</dbReference>
<dbReference type="EMBL" id="FNID01000007">
    <property type="protein sequence ID" value="SDM88398.1"/>
    <property type="molecule type" value="Genomic_DNA"/>
</dbReference>
<comment type="catalytic activity">
    <reaction evidence="9">
        <text>2-phenylacetate + ATP + CoA = phenylacetyl-CoA + AMP + diphosphate</text>
        <dbReference type="Rhea" id="RHEA:20956"/>
        <dbReference type="ChEBI" id="CHEBI:18401"/>
        <dbReference type="ChEBI" id="CHEBI:30616"/>
        <dbReference type="ChEBI" id="CHEBI:33019"/>
        <dbReference type="ChEBI" id="CHEBI:57287"/>
        <dbReference type="ChEBI" id="CHEBI:57390"/>
        <dbReference type="ChEBI" id="CHEBI:456215"/>
        <dbReference type="EC" id="6.2.1.30"/>
    </reaction>
</comment>
<dbReference type="Pfam" id="PF00501">
    <property type="entry name" value="AMP-binding"/>
    <property type="match status" value="1"/>
</dbReference>
<gene>
    <name evidence="12" type="ORF">SAMN05192585_1076</name>
</gene>
<evidence type="ECO:0000256" key="2">
    <source>
        <dbReference type="ARBA" id="ARBA00022598"/>
    </source>
</evidence>
<dbReference type="GO" id="GO:0047475">
    <property type="term" value="F:phenylacetate-CoA ligase activity"/>
    <property type="evidence" value="ECO:0007669"/>
    <property type="project" value="UniProtKB-EC"/>
</dbReference>
<dbReference type="PIRSF" id="PIRSF006444">
    <property type="entry name" value="PaaK"/>
    <property type="match status" value="1"/>
</dbReference>
<sequence>MQQNYWTPNIETAPVHEIKSLQSLRLSQTVRKVYANVAYFRNRMDEMGVTPDDIRSVDDLSKLPFTVKQDLRDNYPFGMFAVPMDEIVRIHASSGTTGKQTVVGYTQNDVDVWKEIIARALVAAGGNAKDFVHIAYGYGLFTGGLGMHYGAEAMKASVIPVSTGNTQRQIQIMLDYGSTILCSTPSYALYLGETLKEMGVDKSQLKLKAGIFGAEPWTEQMRKEIENLLGIKAYDIYGLSEVMGPGVSFECSEQTGMHINEDHFIAEIIDPETGKQLPEGEQGELVFTAITKEALPLIRYRTRDIATLTREKCSCGRTFIKMTKPCGRTDDMLIIRGVNVFPSQVESVLLSLGQTAPHYMLIVDRVDNLDTLEIQVEMSESMFSDAVRHIEEQERRIRAAVESTLGIAAKVRLVEPKSIQRSEGKAKRVIDKRKI</sequence>
<protein>
    <recommendedName>
        <fullName evidence="7 9">Phenylacetate-coenzyme A ligase</fullName>
        <ecNumber evidence="6 9">6.2.1.30</ecNumber>
    </recommendedName>
    <alternativeName>
        <fullName evidence="8 9">Phenylacetyl-CoA ligase</fullName>
    </alternativeName>
</protein>
<dbReference type="Proteomes" id="UP000199182">
    <property type="component" value="Unassembled WGS sequence"/>
</dbReference>
<dbReference type="InterPro" id="IPR011880">
    <property type="entry name" value="PA_CoA_ligase"/>
</dbReference>
<keyword evidence="3 9" id="KW-0547">Nucleotide-binding</keyword>
<dbReference type="GO" id="GO:0000166">
    <property type="term" value="F:nucleotide binding"/>
    <property type="evidence" value="ECO:0007669"/>
    <property type="project" value="UniProtKB-KW"/>
</dbReference>
<dbReference type="UniPathway" id="UPA00930"/>
<dbReference type="EC" id="6.2.1.30" evidence="6 9"/>
<evidence type="ECO:0000256" key="7">
    <source>
        <dbReference type="ARBA" id="ARBA00068695"/>
    </source>
</evidence>
<dbReference type="STRING" id="258515.SAMN05192585_1076"/>
<evidence type="ECO:0000256" key="5">
    <source>
        <dbReference type="ARBA" id="ARBA00061566"/>
    </source>
</evidence>
<dbReference type="CDD" id="cd05913">
    <property type="entry name" value="PaaK"/>
    <property type="match status" value="1"/>
</dbReference>
<dbReference type="FunFam" id="3.40.50.12780:FF:000016">
    <property type="entry name" value="Phenylacetate-coenzyme A ligase"/>
    <property type="match status" value="1"/>
</dbReference>
<comment type="similarity">
    <text evidence="5 9">Belongs to the phenylacetyl-CoA ligase family.</text>
</comment>
<evidence type="ECO:0000256" key="3">
    <source>
        <dbReference type="ARBA" id="ARBA00022741"/>
    </source>
</evidence>
<dbReference type="SUPFAM" id="SSF56801">
    <property type="entry name" value="Acetyl-CoA synthetase-like"/>
    <property type="match status" value="1"/>
</dbReference>
<dbReference type="InterPro" id="IPR045851">
    <property type="entry name" value="AMP-bd_C_sf"/>
</dbReference>
<dbReference type="PANTHER" id="PTHR43439">
    <property type="entry name" value="PHENYLACETATE-COENZYME A LIGASE"/>
    <property type="match status" value="1"/>
</dbReference>
<evidence type="ECO:0000256" key="8">
    <source>
        <dbReference type="ARBA" id="ARBA00075111"/>
    </source>
</evidence>
<evidence type="ECO:0000313" key="13">
    <source>
        <dbReference type="Proteomes" id="UP000199182"/>
    </source>
</evidence>
<comment type="pathway">
    <text evidence="4 9">Aromatic compound metabolism; phenylacetate degradation.</text>
</comment>
<evidence type="ECO:0000259" key="10">
    <source>
        <dbReference type="Pfam" id="PF00501"/>
    </source>
</evidence>
<accession>A0A1G9WV81</accession>
<dbReference type="OrthoDB" id="580775at2"/>
<evidence type="ECO:0000313" key="12">
    <source>
        <dbReference type="EMBL" id="SDM88398.1"/>
    </source>
</evidence>
<evidence type="ECO:0000256" key="6">
    <source>
        <dbReference type="ARBA" id="ARBA00066629"/>
    </source>
</evidence>
<dbReference type="AlphaFoldDB" id="A0A1G9WV81"/>
<dbReference type="Pfam" id="PF14535">
    <property type="entry name" value="AMP-binding_C_2"/>
    <property type="match status" value="1"/>
</dbReference>
<comment type="subunit">
    <text evidence="1">Monomer.</text>
</comment>
<keyword evidence="2 9" id="KW-0436">Ligase</keyword>
<dbReference type="Gene3D" id="3.30.300.30">
    <property type="match status" value="1"/>
</dbReference>
<keyword evidence="13" id="KW-1185">Reference proteome</keyword>
<proteinExistence type="inferred from homology"/>
<evidence type="ECO:0000256" key="4">
    <source>
        <dbReference type="ARBA" id="ARBA00060591"/>
    </source>
</evidence>
<comment type="function">
    <text evidence="9">Catalyzes the activation of phenylacetic acid (PA) to phenylacetyl-CoA (PA-CoA).</text>
</comment>
<dbReference type="InterPro" id="IPR000873">
    <property type="entry name" value="AMP-dep_synth/lig_dom"/>
</dbReference>
<dbReference type="PANTHER" id="PTHR43439:SF1">
    <property type="entry name" value="PHENYLACETATE-COENZYME A LIGASE"/>
    <property type="match status" value="1"/>
</dbReference>
<evidence type="ECO:0000259" key="11">
    <source>
        <dbReference type="Pfam" id="PF14535"/>
    </source>
</evidence>
<dbReference type="InterPro" id="IPR051414">
    <property type="entry name" value="Adenylate-forming_Reductase"/>
</dbReference>
<organism evidence="12 13">
    <name type="scientific">Acetanaerobacterium elongatum</name>
    <dbReference type="NCBI Taxonomy" id="258515"/>
    <lineage>
        <taxon>Bacteria</taxon>
        <taxon>Bacillati</taxon>
        <taxon>Bacillota</taxon>
        <taxon>Clostridia</taxon>
        <taxon>Eubacteriales</taxon>
        <taxon>Oscillospiraceae</taxon>
        <taxon>Acetanaerobacterium</taxon>
    </lineage>
</organism>
<dbReference type="Gene3D" id="3.40.50.12780">
    <property type="entry name" value="N-terminal domain of ligase-like"/>
    <property type="match status" value="1"/>
</dbReference>
<evidence type="ECO:0000256" key="9">
    <source>
        <dbReference type="PIRNR" id="PIRNR006444"/>
    </source>
</evidence>
<dbReference type="InterPro" id="IPR042099">
    <property type="entry name" value="ANL_N_sf"/>
</dbReference>
<reference evidence="12 13" key="1">
    <citation type="submission" date="2016-10" db="EMBL/GenBank/DDBJ databases">
        <authorList>
            <person name="de Groot N.N."/>
        </authorList>
    </citation>
    <scope>NUCLEOTIDE SEQUENCE [LARGE SCALE GENOMIC DNA]</scope>
    <source>
        <strain evidence="12 13">CGMCC 1.5012</strain>
    </source>
</reference>
<dbReference type="GO" id="GO:0010124">
    <property type="term" value="P:phenylacetate catabolic process"/>
    <property type="evidence" value="ECO:0007669"/>
    <property type="project" value="UniProtKB-UniRule"/>
</dbReference>
<feature type="domain" description="AMP-dependent ligase C-terminal" evidence="11">
    <location>
        <begin position="337"/>
        <end position="433"/>
    </location>
</feature>
<dbReference type="InterPro" id="IPR028154">
    <property type="entry name" value="AMP-dep_Lig_C"/>
</dbReference>
<feature type="domain" description="AMP-dependent synthetase/ligase" evidence="10">
    <location>
        <begin position="82"/>
        <end position="287"/>
    </location>
</feature>
<name>A0A1G9WV81_9FIRM</name>